<dbReference type="FunFam" id="1.10.340.70:FF:000001">
    <property type="entry name" value="Retrovirus-related Pol polyprotein from transposon gypsy-like Protein"/>
    <property type="match status" value="1"/>
</dbReference>
<evidence type="ECO:0000256" key="8">
    <source>
        <dbReference type="SAM" id="MobiDB-lite"/>
    </source>
</evidence>
<dbReference type="Gene3D" id="3.30.70.270">
    <property type="match status" value="1"/>
</dbReference>
<evidence type="ECO:0000256" key="2">
    <source>
        <dbReference type="ARBA" id="ARBA00022679"/>
    </source>
</evidence>
<feature type="region of interest" description="Disordered" evidence="8">
    <location>
        <begin position="1162"/>
        <end position="1193"/>
    </location>
</feature>
<feature type="non-terminal residue" evidence="10">
    <location>
        <position position="1"/>
    </location>
</feature>
<feature type="region of interest" description="Disordered" evidence="8">
    <location>
        <begin position="1101"/>
        <end position="1134"/>
    </location>
</feature>
<proteinExistence type="predicted"/>
<keyword evidence="5" id="KW-0255">Endonuclease</keyword>
<dbReference type="InterPro" id="IPR043128">
    <property type="entry name" value="Rev_trsase/Diguanyl_cyclase"/>
</dbReference>
<dbReference type="PANTHER" id="PTHR37984:SF5">
    <property type="entry name" value="PROTEIN NYNRIN-LIKE"/>
    <property type="match status" value="1"/>
</dbReference>
<dbReference type="AlphaFoldDB" id="A0A8S2P6J3"/>
<dbReference type="OrthoDB" id="5599418at2759"/>
<dbReference type="InterPro" id="IPR041588">
    <property type="entry name" value="Integrase_H2C2"/>
</dbReference>
<evidence type="ECO:0000256" key="6">
    <source>
        <dbReference type="ARBA" id="ARBA00022801"/>
    </source>
</evidence>
<protein>
    <recommendedName>
        <fullName evidence="9">Reverse transcriptase domain-containing protein</fullName>
    </recommendedName>
</protein>
<sequence>MNKQDNPVRVPLRLTDSIRIPPQQQVAVRVSACISSSKVLFKPSYTLKQQIPVFMSNSLIDIQQYSASIPIYNPTNYPCYLSKGVIIGVSTVPTKQQLEVKSPSRKLSLQEHIENMVKHIEDTNQRQHLKQLVEQFQQLFDTSKITVAKTKISHMIHTVAHAPPVSRPYRTTPEKEKEMERIVMELLDAGLISRSNSQYAASALLTPKSDGTLRLVMDYKKLNHITIKDNFPLPNMEQTIQRLGEGYRYFTKLDLKSGFWQIPIREEDKIKTAFVTPFGLFQFNVLPQGLKNSPPTFERVMSTALESCRQFCQVYLDDIVIFSKSYDQHLVHMKKVFECLKENNLQLNPSKCSIVHLKIDYLGYTITEKTITPLNDKVNAILKLSEPRTLKQSNQFIDAIAWYRVQYKEIMDFAYGLEVSQDRPPVLGMVGVTTRSKSKLETSTNQQSIPVHPSTVKDAPQKFVPHFDITRLKEEQAKDQGIRNKIEEVRVNPTKHPYVFQDGILYKVATRNRGATKFKLIYLPSSMILPALRAYHDHPIAGHFSSKRTYYKMKFQYWWPDMYHSTEDYIKACLPCQQHNHNRQKRPGHLKPIPPPHGPFQVIESNNWDSFLPSVVFAYNTGQHGTTGYSPFQLQYGQKPKLPPDEPPKQVIFAKPNDYYQQFKKNLKIYHEYARRNMIRQQERSKQRYDAKRQDPHYSVGQLVLTRYCGPKSKLDEKYSKIPCRIFDCGHPVYWVKDIETQAESRIILYKEIERKRRITIQIAPFTIDQQYHVYYITKLTSRTTMDYLINIISSTTTIIVDTETDDQSHEPALIQITPVVRPPATLPVILLESLWLPPSTSSHRKKVEELCAAVFCTKNTIYGWGDVRKELKQFRHHDLFSTSNISEPVDVQKEYRRYYNEKHPHEQRCPSRYQDTDEDVTFTLNAPDDDIDLDPHADHVACTCPFRPYKDPKNVTAWSLQKAIQYEFNQFLDKKLTRSDWGGGIDRELGTWEFPDRRIRDDQRQIRRDLQQYAINDVSAVLAVIREQARYKQQNNRRKVSTVNLAPTFSEELMDFGNPPEAELQPEQRISSLVCESVSTTEMKMCRMVHVDEPLASVLPSHGRTTQVSTRPKRLRRKPRHRSEKSNNRLCIGLKNEESREEFHRRIPPFLFTPEHYRQLNAPRQTSPHPQDSPRPLQLPDQQQHCPQRTNQ</sequence>
<organism evidence="10 11">
    <name type="scientific">Didymodactylos carnosus</name>
    <dbReference type="NCBI Taxonomy" id="1234261"/>
    <lineage>
        <taxon>Eukaryota</taxon>
        <taxon>Metazoa</taxon>
        <taxon>Spiralia</taxon>
        <taxon>Gnathifera</taxon>
        <taxon>Rotifera</taxon>
        <taxon>Eurotatoria</taxon>
        <taxon>Bdelloidea</taxon>
        <taxon>Philodinida</taxon>
        <taxon>Philodinidae</taxon>
        <taxon>Didymodactylos</taxon>
    </lineage>
</organism>
<gene>
    <name evidence="10" type="ORF">SRO942_LOCUS26793</name>
</gene>
<comment type="caution">
    <text evidence="10">The sequence shown here is derived from an EMBL/GenBank/DDBJ whole genome shotgun (WGS) entry which is preliminary data.</text>
</comment>
<dbReference type="Gene3D" id="3.30.420.10">
    <property type="entry name" value="Ribonuclease H-like superfamily/Ribonuclease H"/>
    <property type="match status" value="1"/>
</dbReference>
<evidence type="ECO:0000259" key="9">
    <source>
        <dbReference type="PROSITE" id="PS50878"/>
    </source>
</evidence>
<evidence type="ECO:0000313" key="10">
    <source>
        <dbReference type="EMBL" id="CAF4038829.1"/>
    </source>
</evidence>
<dbReference type="CDD" id="cd01647">
    <property type="entry name" value="RT_LTR"/>
    <property type="match status" value="1"/>
</dbReference>
<dbReference type="InterPro" id="IPR000477">
    <property type="entry name" value="RT_dom"/>
</dbReference>
<keyword evidence="1" id="KW-0645">Protease</keyword>
<name>A0A8S2P6J3_9BILA</name>
<dbReference type="InterPro" id="IPR043502">
    <property type="entry name" value="DNA/RNA_pol_sf"/>
</dbReference>
<dbReference type="Proteomes" id="UP000681722">
    <property type="component" value="Unassembled WGS sequence"/>
</dbReference>
<dbReference type="PANTHER" id="PTHR37984">
    <property type="entry name" value="PROTEIN CBG26694"/>
    <property type="match status" value="1"/>
</dbReference>
<keyword evidence="3" id="KW-0548">Nucleotidyltransferase</keyword>
<evidence type="ECO:0000256" key="4">
    <source>
        <dbReference type="ARBA" id="ARBA00022722"/>
    </source>
</evidence>
<feature type="domain" description="Reverse transcriptase" evidence="9">
    <location>
        <begin position="187"/>
        <end position="366"/>
    </location>
</feature>
<dbReference type="FunFam" id="3.10.10.10:FF:000007">
    <property type="entry name" value="Retrovirus-related Pol polyprotein from transposon 17.6-like Protein"/>
    <property type="match status" value="1"/>
</dbReference>
<keyword evidence="7" id="KW-0695">RNA-directed DNA polymerase</keyword>
<keyword evidence="2" id="KW-0808">Transferase</keyword>
<dbReference type="PROSITE" id="PS50878">
    <property type="entry name" value="RT_POL"/>
    <property type="match status" value="1"/>
</dbReference>
<dbReference type="Pfam" id="PF17921">
    <property type="entry name" value="Integrase_H2C2"/>
    <property type="match status" value="1"/>
</dbReference>
<reference evidence="10" key="1">
    <citation type="submission" date="2021-02" db="EMBL/GenBank/DDBJ databases">
        <authorList>
            <person name="Nowell W R."/>
        </authorList>
    </citation>
    <scope>NUCLEOTIDE SEQUENCE</scope>
</reference>
<dbReference type="GO" id="GO:0006508">
    <property type="term" value="P:proteolysis"/>
    <property type="evidence" value="ECO:0007669"/>
    <property type="project" value="UniProtKB-KW"/>
</dbReference>
<evidence type="ECO:0000256" key="7">
    <source>
        <dbReference type="ARBA" id="ARBA00022918"/>
    </source>
</evidence>
<dbReference type="Gene3D" id="3.10.10.10">
    <property type="entry name" value="HIV Type 1 Reverse Transcriptase, subunit A, domain 1"/>
    <property type="match status" value="1"/>
</dbReference>
<dbReference type="GO" id="GO:0003676">
    <property type="term" value="F:nucleic acid binding"/>
    <property type="evidence" value="ECO:0007669"/>
    <property type="project" value="InterPro"/>
</dbReference>
<evidence type="ECO:0000256" key="1">
    <source>
        <dbReference type="ARBA" id="ARBA00022670"/>
    </source>
</evidence>
<dbReference type="SUPFAM" id="SSF56672">
    <property type="entry name" value="DNA/RNA polymerases"/>
    <property type="match status" value="1"/>
</dbReference>
<keyword evidence="4" id="KW-0540">Nuclease</keyword>
<dbReference type="InterPro" id="IPR050951">
    <property type="entry name" value="Retrovirus_Pol_polyprotein"/>
</dbReference>
<feature type="compositionally biased region" description="Polar residues" evidence="8">
    <location>
        <begin position="1181"/>
        <end position="1193"/>
    </location>
</feature>
<keyword evidence="6" id="KW-0378">Hydrolase</keyword>
<evidence type="ECO:0000313" key="11">
    <source>
        <dbReference type="Proteomes" id="UP000681722"/>
    </source>
</evidence>
<dbReference type="Pfam" id="PF00078">
    <property type="entry name" value="RVT_1"/>
    <property type="match status" value="1"/>
</dbReference>
<dbReference type="InterPro" id="IPR036397">
    <property type="entry name" value="RNaseH_sf"/>
</dbReference>
<dbReference type="GO" id="GO:0004519">
    <property type="term" value="F:endonuclease activity"/>
    <property type="evidence" value="ECO:0007669"/>
    <property type="project" value="UniProtKB-KW"/>
</dbReference>
<dbReference type="Gene3D" id="1.10.340.70">
    <property type="match status" value="1"/>
</dbReference>
<evidence type="ECO:0000256" key="5">
    <source>
        <dbReference type="ARBA" id="ARBA00022759"/>
    </source>
</evidence>
<feature type="compositionally biased region" description="Basic residues" evidence="8">
    <location>
        <begin position="1112"/>
        <end position="1124"/>
    </location>
</feature>
<evidence type="ECO:0000256" key="3">
    <source>
        <dbReference type="ARBA" id="ARBA00022695"/>
    </source>
</evidence>
<dbReference type="EMBL" id="CAJOBC010018767">
    <property type="protein sequence ID" value="CAF4038829.1"/>
    <property type="molecule type" value="Genomic_DNA"/>
</dbReference>
<dbReference type="GO" id="GO:0003964">
    <property type="term" value="F:RNA-directed DNA polymerase activity"/>
    <property type="evidence" value="ECO:0007669"/>
    <property type="project" value="UniProtKB-KW"/>
</dbReference>
<dbReference type="GO" id="GO:0008233">
    <property type="term" value="F:peptidase activity"/>
    <property type="evidence" value="ECO:0007669"/>
    <property type="project" value="UniProtKB-KW"/>
</dbReference>
<accession>A0A8S2P6J3</accession>